<feature type="domain" description="Rapamycin-insensitive companion of mTOR N-terminal" evidence="4">
    <location>
        <begin position="116"/>
        <end position="489"/>
    </location>
</feature>
<evidence type="ECO:0000259" key="5">
    <source>
        <dbReference type="SMART" id="SM01310"/>
    </source>
</evidence>
<evidence type="ECO:0000256" key="1">
    <source>
        <dbReference type="ARBA" id="ARBA00008878"/>
    </source>
</evidence>
<dbReference type="InterPro" id="IPR029451">
    <property type="entry name" value="RICTOR_M"/>
</dbReference>
<dbReference type="Pfam" id="PF14664">
    <property type="entry name" value="RICTOR_N"/>
    <property type="match status" value="1"/>
</dbReference>
<dbReference type="SMART" id="SM01303">
    <property type="entry name" value="RasGEF_N_2"/>
    <property type="match status" value="1"/>
</dbReference>
<proteinExistence type="inferred from homology"/>
<dbReference type="OrthoDB" id="271111at2759"/>
<dbReference type="Pfam" id="PF14666">
    <property type="entry name" value="RICTOR_M"/>
    <property type="match status" value="1"/>
</dbReference>
<evidence type="ECO:0000313" key="7">
    <source>
        <dbReference type="Proteomes" id="UP000789508"/>
    </source>
</evidence>
<dbReference type="Proteomes" id="UP000789508">
    <property type="component" value="Unassembled WGS sequence"/>
</dbReference>
<reference evidence="6" key="1">
    <citation type="submission" date="2021-06" db="EMBL/GenBank/DDBJ databases">
        <authorList>
            <person name="Kallberg Y."/>
            <person name="Tangrot J."/>
            <person name="Rosling A."/>
        </authorList>
    </citation>
    <scope>NUCLEOTIDE SEQUENCE</scope>
    <source>
        <strain evidence="6">FL130A</strain>
    </source>
</reference>
<gene>
    <name evidence="6" type="ORF">ALEPTO_LOCUS4592</name>
</gene>
<dbReference type="Pfam" id="PF14668">
    <property type="entry name" value="RICTOR_V"/>
    <property type="match status" value="1"/>
</dbReference>
<dbReference type="SMART" id="SM01308">
    <property type="entry name" value="RICTOR_N"/>
    <property type="match status" value="1"/>
</dbReference>
<dbReference type="SMART" id="SM01310">
    <property type="entry name" value="RICTOR_V"/>
    <property type="match status" value="1"/>
</dbReference>
<dbReference type="InterPro" id="IPR029452">
    <property type="entry name" value="RICTOR_V"/>
</dbReference>
<accession>A0A9N9AAU1</accession>
<dbReference type="Gene3D" id="1.25.10.10">
    <property type="entry name" value="Leucine-rich Repeat Variant"/>
    <property type="match status" value="2"/>
</dbReference>
<comment type="caution">
    <text evidence="6">The sequence shown here is derived from an EMBL/GenBank/DDBJ whole genome shotgun (WGS) entry which is preliminary data.</text>
</comment>
<dbReference type="Pfam" id="PF14663">
    <property type="entry name" value="RasGEF_N_2"/>
    <property type="match status" value="1"/>
</dbReference>
<comment type="similarity">
    <text evidence="1">Belongs to the RICTOR family.</text>
</comment>
<dbReference type="InterPro" id="IPR029453">
    <property type="entry name" value="Rictor_IV"/>
</dbReference>
<dbReference type="SUPFAM" id="SSF48371">
    <property type="entry name" value="ARM repeat"/>
    <property type="match status" value="1"/>
</dbReference>
<evidence type="ECO:0000256" key="2">
    <source>
        <dbReference type="SAM" id="MobiDB-lite"/>
    </source>
</evidence>
<evidence type="ECO:0000313" key="6">
    <source>
        <dbReference type="EMBL" id="CAG8523548.1"/>
    </source>
</evidence>
<feature type="domain" description="Rapamycin-insensitive companion of mTOR" evidence="5">
    <location>
        <begin position="974"/>
        <end position="1046"/>
    </location>
</feature>
<protein>
    <submittedName>
        <fullName evidence="6">7861_t:CDS:1</fullName>
    </submittedName>
</protein>
<dbReference type="InterPro" id="IPR028267">
    <property type="entry name" value="Pianissimo_N"/>
</dbReference>
<dbReference type="GO" id="GO:0038203">
    <property type="term" value="P:TORC2 signaling"/>
    <property type="evidence" value="ECO:0007669"/>
    <property type="project" value="TreeGrafter"/>
</dbReference>
<feature type="domain" description="Rapamycin-insensitive companion of mTOR middle" evidence="3">
    <location>
        <begin position="576"/>
        <end position="798"/>
    </location>
</feature>
<keyword evidence="7" id="KW-1185">Reference proteome</keyword>
<dbReference type="EMBL" id="CAJVPS010001083">
    <property type="protein sequence ID" value="CAG8523548.1"/>
    <property type="molecule type" value="Genomic_DNA"/>
</dbReference>
<dbReference type="InterPro" id="IPR028268">
    <property type="entry name" value="Pianissimo_fam"/>
</dbReference>
<dbReference type="InterPro" id="IPR016024">
    <property type="entry name" value="ARM-type_fold"/>
</dbReference>
<dbReference type="InterPro" id="IPR011989">
    <property type="entry name" value="ARM-like"/>
</dbReference>
<organism evidence="6 7">
    <name type="scientific">Ambispora leptoticha</name>
    <dbReference type="NCBI Taxonomy" id="144679"/>
    <lineage>
        <taxon>Eukaryota</taxon>
        <taxon>Fungi</taxon>
        <taxon>Fungi incertae sedis</taxon>
        <taxon>Mucoromycota</taxon>
        <taxon>Glomeromycotina</taxon>
        <taxon>Glomeromycetes</taxon>
        <taxon>Archaeosporales</taxon>
        <taxon>Ambisporaceae</taxon>
        <taxon>Ambispora</taxon>
    </lineage>
</organism>
<evidence type="ECO:0000259" key="4">
    <source>
        <dbReference type="SMART" id="SM01308"/>
    </source>
</evidence>
<dbReference type="PANTHER" id="PTHR13298">
    <property type="entry name" value="CYTOSOLIC REGULATOR PIANISSIMO"/>
    <property type="match status" value="1"/>
</dbReference>
<name>A0A9N9AAU1_9GLOM</name>
<sequence>MSVETPILSQRKIGPDSIRSHRRRRDFPSQNSEQALLRSRRNLTLQIESESERDEGMKINNIQFYSVYEICKLLLSIHDNHMKTFYILDTTKTPAEIIDDVISCIQNRSEEPATRVEKLGSLIRLIKNHERIKYTYPPEPLLRGLRFCVSDPVKEVRLAGYRALRYLVVDASRVEKVINLHYDIFMMRSLAKDPRYFNDERAQVLKLIRSFTDVPDGTKYIPLGVLRTVVSIAEQADEKLRNICVMTLAEMVIRDPKLVTQCGGMRVLLQSLVDGPLELSEYLALTILYVVDTPESRKCIRPGVDLEIVLSGFTDICSKTPKSEQQMKASSRAISILLKTWTGIIYLSMDNKQSIRSIVESLRITTDESRDAMLDMLFNIFRIKPPKWYPNFLSGRRITLYGQPSPEEENNYNNNNYDYDEVAPPSISSNSNDRLNLLDHHLVILLVIFIDSGLLEALIEIIEDKNQRVARKATLLIGEILQLSNRLLSVSRSIKIQSLPKLFNLAMKFEDEIIRHNATAALSHIDNLNRTRLGLQSNDGISEFGALGVAAAALEDRRRRSARQVENVKIKMGIQIDDVHFRNMLMETQVLAKDYTQWKWETLMELLQGPLLNPRRLEDAIRSKFLKRLIGFFRPNSYRFSNIKKAMDTQRYVRLGCTLITTLLANADGLKFLESNKFLRQIAEGLTQLDPINGTVESEPLFSKERIETTLTSGYFTMLGVFSKSKEGVKLLEKFKIFNTFYHLSELRSREDLIKTIITNLDYTLDGHPRILLSKVMTSGYKQMRLYATKHLGIILRSSTKKFSDWGIRLLITQLYDPAMEVCEMAVRVLEEICKHKENLELLVKLRPSLDHLGEVGNPLLLRFLSTSIGFRYLSEFDYVEREMDDWFQSRNQYYVTQLEVLLATALKLDGDNGKVEEDDIKMQTFDGTTPPHFYGELAKTDEGCQLLRDSGHFREFARFVKENGMERSDQSIISRLKSVLWALGNIGASKSGLPFLEEEDIIKDIVKIAQESEVLSLKGTCFFVLGLIAKTAQGVEILEELGWECVYDADTGIGTGLCVPTDPQEFLSFPKWTYNGSLSASSKNRPLMPNSPVERDLLRALTNLTNRILSSTGCKSLQKIRTKHPEIFTRLNTYLKACQMLSSYQYRLPTRRLISELFDVKYTAQVFDELDQLMAESQKVEENDDEPVEVIIEGRNNVDSTTSRNGNNHNNSLNDKLIKTKETTAGDVDAPSPLTTQKRSVFNRTHRGSDGLVAVMSDDQNDTGAEEIIPKQTLTPLIVIKGFKV</sequence>
<dbReference type="GO" id="GO:0031932">
    <property type="term" value="C:TORC2 complex"/>
    <property type="evidence" value="ECO:0007669"/>
    <property type="project" value="InterPro"/>
</dbReference>
<feature type="region of interest" description="Disordered" evidence="2">
    <location>
        <begin position="1"/>
        <end position="32"/>
    </location>
</feature>
<dbReference type="SMART" id="SM01307">
    <property type="entry name" value="RICTOR_M"/>
    <property type="match status" value="1"/>
</dbReference>
<evidence type="ECO:0000259" key="3">
    <source>
        <dbReference type="SMART" id="SM01307"/>
    </source>
</evidence>
<dbReference type="PANTHER" id="PTHR13298:SF11">
    <property type="entry name" value="RAPAMYCIN-INSENSITIVE COMPANION OF MTOR"/>
    <property type="match status" value="1"/>
</dbReference>